<protein>
    <recommendedName>
        <fullName evidence="2">N-acetylmuramoyl-L-alanine amidase</fullName>
        <ecNumber evidence="2">3.5.1.28</ecNumber>
    </recommendedName>
</protein>
<evidence type="ECO:0000256" key="2">
    <source>
        <dbReference type="ARBA" id="ARBA00011901"/>
    </source>
</evidence>
<evidence type="ECO:0000313" key="6">
    <source>
        <dbReference type="EMBL" id="ACV33408.1"/>
    </source>
</evidence>
<dbReference type="EC" id="3.5.1.28" evidence="2"/>
<evidence type="ECO:0000256" key="4">
    <source>
        <dbReference type="SAM" id="SignalP"/>
    </source>
</evidence>
<feature type="signal peptide" evidence="4">
    <location>
        <begin position="1"/>
        <end position="33"/>
    </location>
</feature>
<feature type="chain" id="PRO_5002983920" description="N-acetylmuramoyl-L-alanine amidase" evidence="4">
    <location>
        <begin position="34"/>
        <end position="269"/>
    </location>
</feature>
<keyword evidence="3 6" id="KW-0378">Hydrolase</keyword>
<dbReference type="eggNOG" id="COG0860">
    <property type="taxonomic scope" value="Bacteria"/>
</dbReference>
<dbReference type="OrthoDB" id="8525541at2"/>
<dbReference type="InterPro" id="IPR050695">
    <property type="entry name" value="N-acetylmuramoyl_amidase_3"/>
</dbReference>
<dbReference type="Pfam" id="PF01520">
    <property type="entry name" value="Amidase_3"/>
    <property type="match status" value="1"/>
</dbReference>
<name>C7RIS2_ACCRE</name>
<dbReference type="PANTHER" id="PTHR30404">
    <property type="entry name" value="N-ACETYLMURAMOYL-L-ALANINE AMIDASE"/>
    <property type="match status" value="1"/>
</dbReference>
<evidence type="ECO:0000256" key="1">
    <source>
        <dbReference type="ARBA" id="ARBA00001561"/>
    </source>
</evidence>
<dbReference type="SUPFAM" id="SSF53187">
    <property type="entry name" value="Zn-dependent exopeptidases"/>
    <property type="match status" value="1"/>
</dbReference>
<dbReference type="Gene3D" id="3.40.630.40">
    <property type="entry name" value="Zn-dependent exopeptidases"/>
    <property type="match status" value="1"/>
</dbReference>
<dbReference type="AlphaFoldDB" id="C7RIS2"/>
<reference evidence="6" key="2">
    <citation type="submission" date="2009-09" db="EMBL/GenBank/DDBJ databases">
        <title>Complete sequence of chromosome of Candidatus Accumulibacter phosphatis clade IIA str. UW-1.</title>
        <authorList>
            <consortium name="US DOE Joint Genome Institute"/>
            <person name="Martin H.G."/>
            <person name="Ivanova N."/>
            <person name="Kunin V."/>
            <person name="Warnecke F."/>
            <person name="Barry K."/>
            <person name="He S."/>
            <person name="Salamov A."/>
            <person name="Szeto E."/>
            <person name="Dalin E."/>
            <person name="Pangilinan J.L."/>
            <person name="Lapidus A."/>
            <person name="Lowry S."/>
            <person name="Kyrpides N.C."/>
            <person name="McMahon K.D."/>
            <person name="Hugenholtz P."/>
        </authorList>
    </citation>
    <scope>NUCLEOTIDE SEQUENCE [LARGE SCALE GENOMIC DNA]</scope>
    <source>
        <strain evidence="6">UW-1</strain>
    </source>
</reference>
<dbReference type="EMBL" id="CP001715">
    <property type="protein sequence ID" value="ACV33408.1"/>
    <property type="molecule type" value="Genomic_DNA"/>
</dbReference>
<dbReference type="CDD" id="cd02696">
    <property type="entry name" value="MurNAc-LAA"/>
    <property type="match status" value="1"/>
</dbReference>
<dbReference type="HOGENOM" id="CLU_014322_6_1_4"/>
<feature type="domain" description="MurNAc-LAA" evidence="5">
    <location>
        <begin position="93"/>
        <end position="241"/>
    </location>
</feature>
<reference evidence="6" key="1">
    <citation type="submission" date="2009-08" db="EMBL/GenBank/DDBJ databases">
        <authorList>
            <consortium name="US DOE Joint Genome Institute"/>
            <person name="Lucas S."/>
            <person name="Copeland A."/>
            <person name="Lapidus A."/>
            <person name="Glavina del Rio T."/>
            <person name="Dalin E."/>
            <person name="Tice H."/>
            <person name="Bruce D."/>
            <person name="Barry K."/>
            <person name="Pitluck S."/>
            <person name="Lowry S."/>
            <person name="Larimer F."/>
            <person name="Land M."/>
            <person name="Hauser L."/>
            <person name="Kyrpides N."/>
            <person name="Ivanova N."/>
            <person name="McMahon K.D."/>
            <person name="Hugenholtz P."/>
        </authorList>
    </citation>
    <scope>NUCLEOTIDE SEQUENCE</scope>
    <source>
        <strain evidence="6">UW-1</strain>
    </source>
</reference>
<dbReference type="KEGG" id="app:CAP2UW1_0034"/>
<dbReference type="SMART" id="SM00646">
    <property type="entry name" value="Ami_3"/>
    <property type="match status" value="1"/>
</dbReference>
<dbReference type="InterPro" id="IPR002508">
    <property type="entry name" value="MurNAc-LAA_cat"/>
</dbReference>
<comment type="catalytic activity">
    <reaction evidence="1">
        <text>Hydrolyzes the link between N-acetylmuramoyl residues and L-amino acid residues in certain cell-wall glycopeptides.</text>
        <dbReference type="EC" id="3.5.1.28"/>
    </reaction>
</comment>
<dbReference type="PANTHER" id="PTHR30404:SF0">
    <property type="entry name" value="N-ACETYLMURAMOYL-L-ALANINE AMIDASE AMIC"/>
    <property type="match status" value="1"/>
</dbReference>
<dbReference type="STRING" id="522306.CAP2UW1_0034"/>
<dbReference type="GO" id="GO:0009253">
    <property type="term" value="P:peptidoglycan catabolic process"/>
    <property type="evidence" value="ECO:0007669"/>
    <property type="project" value="InterPro"/>
</dbReference>
<proteinExistence type="predicted"/>
<gene>
    <name evidence="6" type="ordered locus">CAP2UW1_0034</name>
</gene>
<sequence length="269" mass="28837" precursor="true">MARTQPTATSASQWLNVISILTLLCLSAATPRAAEVALDVGHTLSQPGATSARGRPEFAFNAALARRLAAELQARGLAVRPINFDGAIDSLVTRPLQAAGADFFLSIHHDSVHADLLQEWRWQGKVQTYTDQYAGFALFVSHDNPDLHTSLSCASAIGARLRRTGFLAATHHAEPLAGKPRQPADAANAVYYYDNLVVLYRTTLPAVLFEAGVIKHRAEELALLDPQRQTRMADAIATGIAACLYPCATARRDSPAAGGASASQCNDHR</sequence>
<evidence type="ECO:0000259" key="5">
    <source>
        <dbReference type="SMART" id="SM00646"/>
    </source>
</evidence>
<organism evidence="6">
    <name type="scientific">Accumulibacter regalis</name>
    <dbReference type="NCBI Taxonomy" id="522306"/>
    <lineage>
        <taxon>Bacteria</taxon>
        <taxon>Pseudomonadati</taxon>
        <taxon>Pseudomonadota</taxon>
        <taxon>Betaproteobacteria</taxon>
        <taxon>Candidatus Accumulibacter</taxon>
    </lineage>
</organism>
<accession>C7RIS2</accession>
<dbReference type="GO" id="GO:0008745">
    <property type="term" value="F:N-acetylmuramoyl-L-alanine amidase activity"/>
    <property type="evidence" value="ECO:0007669"/>
    <property type="project" value="UniProtKB-EC"/>
</dbReference>
<dbReference type="GO" id="GO:0030288">
    <property type="term" value="C:outer membrane-bounded periplasmic space"/>
    <property type="evidence" value="ECO:0007669"/>
    <property type="project" value="TreeGrafter"/>
</dbReference>
<keyword evidence="4" id="KW-0732">Signal</keyword>
<evidence type="ECO:0000256" key="3">
    <source>
        <dbReference type="ARBA" id="ARBA00022801"/>
    </source>
</evidence>